<sequence length="72" mass="7895">MGTLSKSRTMRSSRGWRSSEAISHYQAIILGVFACSGNTSNPIPELDTGEGCYIKWCQSYGLVSSRTNLAYV</sequence>
<proteinExistence type="predicted"/>
<reference evidence="2" key="1">
    <citation type="submission" date="2014-09" db="EMBL/GenBank/DDBJ databases">
        <authorList>
            <person name="Mudge J."/>
            <person name="Ramaraj T."/>
            <person name="Lindquist I.E."/>
            <person name="Bharti A.K."/>
            <person name="Sundararajan A."/>
            <person name="Cameron C.T."/>
            <person name="Woodward J.E."/>
            <person name="May G.D."/>
            <person name="Brubaker C."/>
            <person name="Broadhvest J."/>
            <person name="Wilkins T.A."/>
        </authorList>
    </citation>
    <scope>NUCLEOTIDE SEQUENCE</scope>
    <source>
        <strain evidence="2">cv. AKA8401</strain>
    </source>
</reference>
<dbReference type="AlphaFoldDB" id="A0A0B0NJA1"/>
<gene>
    <name evidence="1" type="ORF">F383_16145</name>
</gene>
<keyword evidence="2" id="KW-1185">Reference proteome</keyword>
<dbReference type="EMBL" id="KN395352">
    <property type="protein sequence ID" value="KHG11166.1"/>
    <property type="molecule type" value="Genomic_DNA"/>
</dbReference>
<evidence type="ECO:0000313" key="1">
    <source>
        <dbReference type="EMBL" id="KHG11166.1"/>
    </source>
</evidence>
<dbReference type="Proteomes" id="UP000032142">
    <property type="component" value="Unassembled WGS sequence"/>
</dbReference>
<organism evidence="1 2">
    <name type="scientific">Gossypium arboreum</name>
    <name type="common">Tree cotton</name>
    <name type="synonym">Gossypium nanking</name>
    <dbReference type="NCBI Taxonomy" id="29729"/>
    <lineage>
        <taxon>Eukaryota</taxon>
        <taxon>Viridiplantae</taxon>
        <taxon>Streptophyta</taxon>
        <taxon>Embryophyta</taxon>
        <taxon>Tracheophyta</taxon>
        <taxon>Spermatophyta</taxon>
        <taxon>Magnoliopsida</taxon>
        <taxon>eudicotyledons</taxon>
        <taxon>Gunneridae</taxon>
        <taxon>Pentapetalae</taxon>
        <taxon>rosids</taxon>
        <taxon>malvids</taxon>
        <taxon>Malvales</taxon>
        <taxon>Malvaceae</taxon>
        <taxon>Malvoideae</taxon>
        <taxon>Gossypium</taxon>
    </lineage>
</organism>
<protein>
    <submittedName>
        <fullName evidence="1">Uncharacterized protein</fullName>
    </submittedName>
</protein>
<evidence type="ECO:0000313" key="2">
    <source>
        <dbReference type="Proteomes" id="UP000032142"/>
    </source>
</evidence>
<name>A0A0B0NJA1_GOSAR</name>
<accession>A0A0B0NJA1</accession>
<dbReference type="PROSITE" id="PS51257">
    <property type="entry name" value="PROKAR_LIPOPROTEIN"/>
    <property type="match status" value="1"/>
</dbReference>